<name>A0AAW7XK07_9GAMM</name>
<protein>
    <recommendedName>
        <fullName evidence="6">Pyruvate dehydrogenase complex repressor</fullName>
    </recommendedName>
</protein>
<dbReference type="PRINTS" id="PR00035">
    <property type="entry name" value="HTHGNTR"/>
</dbReference>
<keyword evidence="1" id="KW-0678">Repressor</keyword>
<dbReference type="InterPro" id="IPR036390">
    <property type="entry name" value="WH_DNA-bd_sf"/>
</dbReference>
<proteinExistence type="predicted"/>
<dbReference type="InterPro" id="IPR008920">
    <property type="entry name" value="TF_FadR/GntR_C"/>
</dbReference>
<organism evidence="8 9">
    <name type="scientific">Neptunomonas phycophila</name>
    <dbReference type="NCBI Taxonomy" id="1572645"/>
    <lineage>
        <taxon>Bacteria</taxon>
        <taxon>Pseudomonadati</taxon>
        <taxon>Pseudomonadota</taxon>
        <taxon>Gammaproteobacteria</taxon>
        <taxon>Oceanospirillales</taxon>
        <taxon>Oceanospirillaceae</taxon>
        <taxon>Neptunomonas</taxon>
    </lineage>
</organism>
<evidence type="ECO:0000313" key="8">
    <source>
        <dbReference type="EMBL" id="MDO6454562.1"/>
    </source>
</evidence>
<dbReference type="PROSITE" id="PS50949">
    <property type="entry name" value="HTH_GNTR"/>
    <property type="match status" value="1"/>
</dbReference>
<gene>
    <name evidence="8" type="ORF">Q4490_13390</name>
</gene>
<feature type="domain" description="HTH gntR-type" evidence="7">
    <location>
        <begin position="3"/>
        <end position="71"/>
    </location>
</feature>
<evidence type="ECO:0000256" key="6">
    <source>
        <dbReference type="ARBA" id="ARBA00039592"/>
    </source>
</evidence>
<dbReference type="Pfam" id="PF07729">
    <property type="entry name" value="FCD"/>
    <property type="match status" value="1"/>
</dbReference>
<dbReference type="Gene3D" id="1.10.10.10">
    <property type="entry name" value="Winged helix-like DNA-binding domain superfamily/Winged helix DNA-binding domain"/>
    <property type="match status" value="1"/>
</dbReference>
<accession>A0AAW7XK07</accession>
<reference evidence="8" key="1">
    <citation type="submission" date="2023-07" db="EMBL/GenBank/DDBJ databases">
        <title>Genome content predicts the carbon catabolic preferences of heterotrophic bacteria.</title>
        <authorList>
            <person name="Gralka M."/>
        </authorList>
    </citation>
    <scope>NUCLEOTIDE SEQUENCE</scope>
    <source>
        <strain evidence="8">I2M16</strain>
    </source>
</reference>
<evidence type="ECO:0000256" key="4">
    <source>
        <dbReference type="ARBA" id="ARBA00023163"/>
    </source>
</evidence>
<dbReference type="PANTHER" id="PTHR43537">
    <property type="entry name" value="TRANSCRIPTIONAL REGULATOR, GNTR FAMILY"/>
    <property type="match status" value="1"/>
</dbReference>
<keyword evidence="3" id="KW-0238">DNA-binding</keyword>
<dbReference type="RefSeq" id="WP_215152201.1">
    <property type="nucleotide sequence ID" value="NZ_JAHHDZ010000014.1"/>
</dbReference>
<comment type="function">
    <text evidence="5">Transcriptional repressor for the pyruvate dehydrogenase complex genes aceEF and lpd.</text>
</comment>
<dbReference type="Proteomes" id="UP001169862">
    <property type="component" value="Unassembled WGS sequence"/>
</dbReference>
<evidence type="ECO:0000256" key="1">
    <source>
        <dbReference type="ARBA" id="ARBA00022491"/>
    </source>
</evidence>
<dbReference type="InterPro" id="IPR011711">
    <property type="entry name" value="GntR_C"/>
</dbReference>
<evidence type="ECO:0000256" key="3">
    <source>
        <dbReference type="ARBA" id="ARBA00023125"/>
    </source>
</evidence>
<dbReference type="SMART" id="SM00895">
    <property type="entry name" value="FCD"/>
    <property type="match status" value="1"/>
</dbReference>
<sequence>MKNQSKQSLYHDLLAEIVSGDIVPGQVMPSERQLVQQTGLSRSSVREVTSQLTHRGFIDTQHGERSRCNNLLAAHLDLPLDLGGDPHTLQLHVLEVRAVLEGEAAYYAALRATPEQMDAITLEFEKMKQRKEGQTTLAKAKADLQFHMLIAESCHHLLVTAFSQLFYNRYFNAIYGVLDRALKQHGHYPDGISRQHDSIYQAIIQRQANKARVLARDHILYTRRLLEPSDVF</sequence>
<dbReference type="SUPFAM" id="SSF48008">
    <property type="entry name" value="GntR ligand-binding domain-like"/>
    <property type="match status" value="1"/>
</dbReference>
<dbReference type="InterPro" id="IPR000524">
    <property type="entry name" value="Tscrpt_reg_HTH_GntR"/>
</dbReference>
<evidence type="ECO:0000259" key="7">
    <source>
        <dbReference type="PROSITE" id="PS50949"/>
    </source>
</evidence>
<dbReference type="SUPFAM" id="SSF46785">
    <property type="entry name" value="Winged helix' DNA-binding domain"/>
    <property type="match status" value="1"/>
</dbReference>
<dbReference type="EMBL" id="JAUOPG010000009">
    <property type="protein sequence ID" value="MDO6454562.1"/>
    <property type="molecule type" value="Genomic_DNA"/>
</dbReference>
<dbReference type="GO" id="GO:0003677">
    <property type="term" value="F:DNA binding"/>
    <property type="evidence" value="ECO:0007669"/>
    <property type="project" value="UniProtKB-KW"/>
</dbReference>
<dbReference type="Pfam" id="PF00392">
    <property type="entry name" value="GntR"/>
    <property type="match status" value="1"/>
</dbReference>
<evidence type="ECO:0000256" key="5">
    <source>
        <dbReference type="ARBA" id="ARBA00037357"/>
    </source>
</evidence>
<evidence type="ECO:0000256" key="2">
    <source>
        <dbReference type="ARBA" id="ARBA00023015"/>
    </source>
</evidence>
<dbReference type="SMART" id="SM00345">
    <property type="entry name" value="HTH_GNTR"/>
    <property type="match status" value="1"/>
</dbReference>
<dbReference type="PANTHER" id="PTHR43537:SF34">
    <property type="entry name" value="PYRUVATE DEHYDROGENASE COMPLEX REPRESSOR"/>
    <property type="match status" value="1"/>
</dbReference>
<comment type="caution">
    <text evidence="8">The sequence shown here is derived from an EMBL/GenBank/DDBJ whole genome shotgun (WGS) entry which is preliminary data.</text>
</comment>
<evidence type="ECO:0000313" key="9">
    <source>
        <dbReference type="Proteomes" id="UP001169862"/>
    </source>
</evidence>
<dbReference type="AlphaFoldDB" id="A0AAW7XK07"/>
<dbReference type="GO" id="GO:0003700">
    <property type="term" value="F:DNA-binding transcription factor activity"/>
    <property type="evidence" value="ECO:0007669"/>
    <property type="project" value="InterPro"/>
</dbReference>
<keyword evidence="2" id="KW-0805">Transcription regulation</keyword>
<dbReference type="InterPro" id="IPR036388">
    <property type="entry name" value="WH-like_DNA-bd_sf"/>
</dbReference>
<keyword evidence="4" id="KW-0804">Transcription</keyword>
<dbReference type="Gene3D" id="1.20.120.530">
    <property type="entry name" value="GntR ligand-binding domain-like"/>
    <property type="match status" value="1"/>
</dbReference>
<dbReference type="CDD" id="cd07377">
    <property type="entry name" value="WHTH_GntR"/>
    <property type="match status" value="1"/>
</dbReference>